<gene>
    <name evidence="3" type="ORF">DF220_02965</name>
</gene>
<dbReference type="PROSITE" id="PS50093">
    <property type="entry name" value="PKD"/>
    <property type="match status" value="1"/>
</dbReference>
<reference evidence="4" key="1">
    <citation type="submission" date="2018-04" db="EMBL/GenBank/DDBJ databases">
        <authorList>
            <person name="Liu S."/>
            <person name="Wang Z."/>
            <person name="Li J."/>
        </authorList>
    </citation>
    <scope>NUCLEOTIDE SEQUENCE [LARGE SCALE GENOMIC DNA]</scope>
    <source>
        <strain evidence="4">S1194</strain>
    </source>
</reference>
<dbReference type="Proteomes" id="UP000244978">
    <property type="component" value="Unassembled WGS sequence"/>
</dbReference>
<feature type="domain" description="PKD" evidence="2">
    <location>
        <begin position="147"/>
        <end position="200"/>
    </location>
</feature>
<evidence type="ECO:0000259" key="2">
    <source>
        <dbReference type="PROSITE" id="PS50093"/>
    </source>
</evidence>
<evidence type="ECO:0000313" key="3">
    <source>
        <dbReference type="EMBL" id="PWB96908.1"/>
    </source>
</evidence>
<evidence type="ECO:0000256" key="1">
    <source>
        <dbReference type="SAM" id="SignalP"/>
    </source>
</evidence>
<dbReference type="GO" id="GO:0005975">
    <property type="term" value="P:carbohydrate metabolic process"/>
    <property type="evidence" value="ECO:0007669"/>
    <property type="project" value="UniProtKB-ARBA"/>
</dbReference>
<dbReference type="InterPro" id="IPR035986">
    <property type="entry name" value="PKD_dom_sf"/>
</dbReference>
<keyword evidence="4" id="KW-1185">Reference proteome</keyword>
<accession>A0A2U1SZ83</accession>
<dbReference type="InterPro" id="IPR013783">
    <property type="entry name" value="Ig-like_fold"/>
</dbReference>
<sequence length="254" mass="27789">MVLRALLAMCCLLTAGFSTNGSPLTSVTPCTKQEAAARICAYVSESALVISVEESKRQQPAGSSDGTRPKTPQELYLEQCQPNCRDLYVATVIRATDFESFRPRKPIALSEPVSWAAVGLPANFYAEIEPHTIEGTLLGRPAVARFTPASYRWNFGDGHSLTTRGKGSQWKTQSLKEFSDTATSHTFDRPGDYSVTLTVNYSIEYYYEENADGGWEEFIGYLPIASEPIPMHVASVKTVLVSKTCLQNPTGPGC</sequence>
<dbReference type="CDD" id="cd00146">
    <property type="entry name" value="PKD"/>
    <property type="match status" value="1"/>
</dbReference>
<feature type="chain" id="PRO_5039363952" description="PKD domain-containing protein" evidence="1">
    <location>
        <begin position="21"/>
        <end position="254"/>
    </location>
</feature>
<dbReference type="Gene3D" id="2.60.40.10">
    <property type="entry name" value="Immunoglobulins"/>
    <property type="match status" value="1"/>
</dbReference>
<dbReference type="EMBL" id="QEEX01000001">
    <property type="protein sequence ID" value="PWB96908.1"/>
    <property type="molecule type" value="Genomic_DNA"/>
</dbReference>
<keyword evidence="1" id="KW-0732">Signal</keyword>
<evidence type="ECO:0000313" key="4">
    <source>
        <dbReference type="Proteomes" id="UP000244978"/>
    </source>
</evidence>
<feature type="signal peptide" evidence="1">
    <location>
        <begin position="1"/>
        <end position="20"/>
    </location>
</feature>
<dbReference type="Pfam" id="PF00801">
    <property type="entry name" value="PKD"/>
    <property type="match status" value="1"/>
</dbReference>
<dbReference type="AlphaFoldDB" id="A0A2U1SZ83"/>
<comment type="caution">
    <text evidence="3">The sequence shown here is derived from an EMBL/GenBank/DDBJ whole genome shotgun (WGS) entry which is preliminary data.</text>
</comment>
<name>A0A2U1SZ83_9MICO</name>
<dbReference type="SUPFAM" id="SSF49299">
    <property type="entry name" value="PKD domain"/>
    <property type="match status" value="1"/>
</dbReference>
<protein>
    <recommendedName>
        <fullName evidence="2">PKD domain-containing protein</fullName>
    </recommendedName>
</protein>
<organism evidence="3 4">
    <name type="scientific">Homoserinimonas hongtaonis</name>
    <dbReference type="NCBI Taxonomy" id="2079791"/>
    <lineage>
        <taxon>Bacteria</taxon>
        <taxon>Bacillati</taxon>
        <taxon>Actinomycetota</taxon>
        <taxon>Actinomycetes</taxon>
        <taxon>Micrococcales</taxon>
        <taxon>Microbacteriaceae</taxon>
        <taxon>Homoserinimonas</taxon>
    </lineage>
</organism>
<proteinExistence type="predicted"/>
<dbReference type="InterPro" id="IPR000601">
    <property type="entry name" value="PKD_dom"/>
</dbReference>